<keyword evidence="3" id="KW-1185">Reference proteome</keyword>
<evidence type="ECO:0000313" key="2">
    <source>
        <dbReference type="EMBL" id="CAK7275574.1"/>
    </source>
</evidence>
<keyword evidence="1" id="KW-0812">Transmembrane</keyword>
<keyword evidence="1" id="KW-1133">Transmembrane helix</keyword>
<feature type="transmembrane region" description="Helical" evidence="1">
    <location>
        <begin position="46"/>
        <end position="68"/>
    </location>
</feature>
<dbReference type="Proteomes" id="UP001642501">
    <property type="component" value="Unassembled WGS sequence"/>
</dbReference>
<gene>
    <name evidence="2" type="ORF">SEPCBS57363_006768</name>
</gene>
<feature type="transmembrane region" description="Helical" evidence="1">
    <location>
        <begin position="166"/>
        <end position="195"/>
    </location>
</feature>
<feature type="transmembrane region" description="Helical" evidence="1">
    <location>
        <begin position="286"/>
        <end position="307"/>
    </location>
</feature>
<reference evidence="2 3" key="1">
    <citation type="submission" date="2024-01" db="EMBL/GenBank/DDBJ databases">
        <authorList>
            <person name="Allen C."/>
            <person name="Tagirdzhanova G."/>
        </authorList>
    </citation>
    <scope>NUCLEOTIDE SEQUENCE [LARGE SCALE GENOMIC DNA]</scope>
    <source>
        <strain evidence="2 3">CBS 573.63</strain>
    </source>
</reference>
<evidence type="ECO:0000256" key="1">
    <source>
        <dbReference type="SAM" id="Phobius"/>
    </source>
</evidence>
<feature type="transmembrane region" description="Helical" evidence="1">
    <location>
        <begin position="247"/>
        <end position="266"/>
    </location>
</feature>
<keyword evidence="1" id="KW-0472">Membrane</keyword>
<organism evidence="2 3">
    <name type="scientific">Sporothrix epigloea</name>
    <dbReference type="NCBI Taxonomy" id="1892477"/>
    <lineage>
        <taxon>Eukaryota</taxon>
        <taxon>Fungi</taxon>
        <taxon>Dikarya</taxon>
        <taxon>Ascomycota</taxon>
        <taxon>Pezizomycotina</taxon>
        <taxon>Sordariomycetes</taxon>
        <taxon>Sordariomycetidae</taxon>
        <taxon>Ophiostomatales</taxon>
        <taxon>Ophiostomataceae</taxon>
        <taxon>Sporothrix</taxon>
    </lineage>
</organism>
<comment type="caution">
    <text evidence="2">The sequence shown here is derived from an EMBL/GenBank/DDBJ whole genome shotgun (WGS) entry which is preliminary data.</text>
</comment>
<dbReference type="PANTHER" id="PTHR39470">
    <property type="entry name" value="CHROMOSOME 10, WHOLE GENOME SHOTGUN SEQUENCE"/>
    <property type="match status" value="1"/>
</dbReference>
<proteinExistence type="predicted"/>
<protein>
    <submittedName>
        <fullName evidence="2">Uncharacterized protein</fullName>
    </submittedName>
</protein>
<dbReference type="EMBL" id="CAWUOM010000264">
    <property type="protein sequence ID" value="CAK7275574.1"/>
    <property type="molecule type" value="Genomic_DNA"/>
</dbReference>
<dbReference type="PANTHER" id="PTHR39470:SF1">
    <property type="entry name" value="CHORISMATE SYNTHASE PROTEIN"/>
    <property type="match status" value="1"/>
</dbReference>
<name>A0ABP0E4Q8_9PEZI</name>
<evidence type="ECO:0000313" key="3">
    <source>
        <dbReference type="Proteomes" id="UP001642501"/>
    </source>
</evidence>
<sequence length="434" mass="46893">MFFGPMLLPKAIGMYRNLKKEAAVRAVQSRQDGPAASIVRPLPMRFVLMLSMLAIAAVIWLMSGGLLMPAKVSRTLHLPKALRMPENIFVATNSRLQTPNDVLFTCLAAQRPDRKLTSTDEALKLRLLSLESRLLYLQLGPEALADCPFCSGTGVDVQSSFSAANYLYYAVIDLVAAHLVNLVLIAAVTSPLLMLGHKSSYSSASAQVPPTTADTIAAHGLGSRLAADHAHDVAVAHIRRWRAPMSVLTLCGAALDVYLVATYNNQVNSRAARLADLDLFFWNMRTYRGLACGGMLAALAAVLYLAASGHHSSGRLGLLGVVLFGTMPPPTPAARITAVVRGLTGVKSKLNASAIVKNTALRDTDLRARTQAYWAHEVMLVAEAMEEREVVDGVNNALENRIDIQRIAQDAEQYAQTVVPTLVAQESSGQQQQR</sequence>
<accession>A0ABP0E4Q8</accession>